<protein>
    <submittedName>
        <fullName evidence="1">Uncharacterized protein</fullName>
    </submittedName>
</protein>
<dbReference type="EMBL" id="MT143936">
    <property type="protein sequence ID" value="QJH92982.1"/>
    <property type="molecule type" value="Genomic_DNA"/>
</dbReference>
<sequence>MSNPFDPLLGLPWRPGPPDAPGLWWVDLWGDDSRRALPPHPARYGIVVWKHEKATARWLEPVGRVAKPARGAWPECWRVAPVVITEPAEGPAEKEAECG</sequence>
<proteinExistence type="predicted"/>
<accession>A0A6M3M6W2</accession>
<dbReference type="EMBL" id="MT143704">
    <property type="protein sequence ID" value="QJB01056.1"/>
    <property type="molecule type" value="Genomic_DNA"/>
</dbReference>
<organism evidence="1">
    <name type="scientific">viral metagenome</name>
    <dbReference type="NCBI Taxonomy" id="1070528"/>
    <lineage>
        <taxon>unclassified sequences</taxon>
        <taxon>metagenomes</taxon>
        <taxon>organismal metagenomes</taxon>
    </lineage>
</organism>
<dbReference type="AlphaFoldDB" id="A0A6M3M6W2"/>
<evidence type="ECO:0000313" key="2">
    <source>
        <dbReference type="EMBL" id="QJH92982.1"/>
    </source>
</evidence>
<evidence type="ECO:0000313" key="1">
    <source>
        <dbReference type="EMBL" id="QJB01056.1"/>
    </source>
</evidence>
<reference evidence="1" key="1">
    <citation type="submission" date="2020-03" db="EMBL/GenBank/DDBJ databases">
        <title>The deep terrestrial virosphere.</title>
        <authorList>
            <person name="Holmfeldt K."/>
            <person name="Nilsson E."/>
            <person name="Simone D."/>
            <person name="Lopez-Fernandez M."/>
            <person name="Wu X."/>
            <person name="de Brujin I."/>
            <person name="Lundin D."/>
            <person name="Andersson A."/>
            <person name="Bertilsson S."/>
            <person name="Dopson M."/>
        </authorList>
    </citation>
    <scope>NUCLEOTIDE SEQUENCE</scope>
    <source>
        <strain evidence="1">MM171A00153</strain>
        <strain evidence="2">MM171B02449</strain>
    </source>
</reference>
<gene>
    <name evidence="1" type="ORF">MM171A00153_0075</name>
    <name evidence="2" type="ORF">MM171B02449_0008</name>
</gene>
<name>A0A6M3M6W2_9ZZZZ</name>